<protein>
    <submittedName>
        <fullName evidence="2">Uncharacterized protein</fullName>
    </submittedName>
</protein>
<evidence type="ECO:0000313" key="2">
    <source>
        <dbReference type="EMBL" id="MFC5831046.1"/>
    </source>
</evidence>
<sequence length="671" mass="74335">MRTWFEPEETEEFEAAKAVLLRRCLTWADEHGRPADDLLITAAMDARHESRDGRLGYWDETQIRRFLLGWIPKYVVAPREILDITPEILRTYLDYLHDTGLRDPRGETPAEADASIARLSADFQKALDDPNRQGLAKFWAQTALDHGIDLATPGELETFQQDLDAGRIRFDQDVLDNLLEARFMETGLDVLDEERAFPQPPIVLPPPAALSEAATQSKIVQQLISLTTWAGKDGHPLTKAGNLSLADARAVSALLGTGEDEYQVRSAADLPHLNLLLAWAKEIRLIRVAKGRVVAVAKAGPLLRDPEALWNRAFEVLPELGDVITTPVATWRPVSLLGDAFDELLPDVLNTMYGMDDIPLVRLEETVWLACQEYFVVDDQQEHIQELWRGQAARDLRRAFEVLVDLGAVELTRGPADDLYSSDLDHEDQHLPPDAVDRLRARLQEPDLLQARLTPLGLRAVRNRLLSEGRDAPLVGELAAAAPAELLGMLTQHYPPPEAATELNGWLSHPGQDIESLLRAIRDCPFRTRAAAMLNVLAEALPEGHTLIRDLRHDPILGPAALSLLMDSGEIDPGALGQREHLLLGAENFLTLLELGGPESLIEQLKAMAGPDAYEFVQSVLSSGHHDVEGLADMRELVAEPLRAARTHLRLVPSPSPGSRGRPKGKGKKRR</sequence>
<feature type="region of interest" description="Disordered" evidence="1">
    <location>
        <begin position="647"/>
        <end position="671"/>
    </location>
</feature>
<dbReference type="Proteomes" id="UP001596058">
    <property type="component" value="Unassembled WGS sequence"/>
</dbReference>
<name>A0ABW1CZ44_9ACTN</name>
<gene>
    <name evidence="2" type="ORF">ACFPZ3_44950</name>
</gene>
<evidence type="ECO:0000256" key="1">
    <source>
        <dbReference type="SAM" id="MobiDB-lite"/>
    </source>
</evidence>
<evidence type="ECO:0000313" key="3">
    <source>
        <dbReference type="Proteomes" id="UP001596058"/>
    </source>
</evidence>
<accession>A0ABW1CZ44</accession>
<feature type="compositionally biased region" description="Basic residues" evidence="1">
    <location>
        <begin position="661"/>
        <end position="671"/>
    </location>
</feature>
<reference evidence="3" key="1">
    <citation type="journal article" date="2019" name="Int. J. Syst. Evol. Microbiol.">
        <title>The Global Catalogue of Microorganisms (GCM) 10K type strain sequencing project: providing services to taxonomists for standard genome sequencing and annotation.</title>
        <authorList>
            <consortium name="The Broad Institute Genomics Platform"/>
            <consortium name="The Broad Institute Genome Sequencing Center for Infectious Disease"/>
            <person name="Wu L."/>
            <person name="Ma J."/>
        </authorList>
    </citation>
    <scope>NUCLEOTIDE SEQUENCE [LARGE SCALE GENOMIC DNA]</scope>
    <source>
        <strain evidence="3">CCUG 53903</strain>
    </source>
</reference>
<organism evidence="2 3">
    <name type="scientific">Nonomuraea insulae</name>
    <dbReference type="NCBI Taxonomy" id="1616787"/>
    <lineage>
        <taxon>Bacteria</taxon>
        <taxon>Bacillati</taxon>
        <taxon>Actinomycetota</taxon>
        <taxon>Actinomycetes</taxon>
        <taxon>Streptosporangiales</taxon>
        <taxon>Streptosporangiaceae</taxon>
        <taxon>Nonomuraea</taxon>
    </lineage>
</organism>
<dbReference type="EMBL" id="JBHSPA010000060">
    <property type="protein sequence ID" value="MFC5831046.1"/>
    <property type="molecule type" value="Genomic_DNA"/>
</dbReference>
<dbReference type="RefSeq" id="WP_379520525.1">
    <property type="nucleotide sequence ID" value="NZ_JBHSPA010000060.1"/>
</dbReference>
<comment type="caution">
    <text evidence="2">The sequence shown here is derived from an EMBL/GenBank/DDBJ whole genome shotgun (WGS) entry which is preliminary data.</text>
</comment>
<proteinExistence type="predicted"/>
<keyword evidence="3" id="KW-1185">Reference proteome</keyword>